<organism evidence="2 3">
    <name type="scientific">Plectonema radiosum NIES-515</name>
    <dbReference type="NCBI Taxonomy" id="2986073"/>
    <lineage>
        <taxon>Bacteria</taxon>
        <taxon>Bacillati</taxon>
        <taxon>Cyanobacteriota</taxon>
        <taxon>Cyanophyceae</taxon>
        <taxon>Oscillatoriophycideae</taxon>
        <taxon>Oscillatoriales</taxon>
        <taxon>Microcoleaceae</taxon>
        <taxon>Plectonema</taxon>
    </lineage>
</organism>
<comment type="caution">
    <text evidence="2">The sequence shown here is derived from an EMBL/GenBank/DDBJ whole genome shotgun (WGS) entry which is preliminary data.</text>
</comment>
<dbReference type="Pfam" id="PF12275">
    <property type="entry name" value="DUF3616"/>
    <property type="match status" value="1"/>
</dbReference>
<evidence type="ECO:0000313" key="2">
    <source>
        <dbReference type="EMBL" id="MCV3214023.1"/>
    </source>
</evidence>
<evidence type="ECO:0000313" key="3">
    <source>
        <dbReference type="Proteomes" id="UP001526143"/>
    </source>
</evidence>
<sequence length="93" mass="10839">MQRLYIHTIFTTNFLTPRVLIYGEDLLILARPTMDLDESVQLDRLRNAVNLPENILHYPELMQNIPYRNRISHEGFTDAISRCNSDTFCIGSL</sequence>
<reference evidence="2 3" key="1">
    <citation type="submission" date="2022-10" db="EMBL/GenBank/DDBJ databases">
        <title>Identification of biosynthetic pathway for the production of the potent trypsin inhibitor radiosumin.</title>
        <authorList>
            <person name="Fewer D.P."/>
            <person name="Delbaje E."/>
            <person name="Ouyang X."/>
            <person name="Agostino P.D."/>
            <person name="Wahlsten M."/>
            <person name="Jokela J."/>
            <person name="Permi P."/>
            <person name="Haapaniemi E."/>
            <person name="Koistinen H."/>
        </authorList>
    </citation>
    <scope>NUCLEOTIDE SEQUENCE [LARGE SCALE GENOMIC DNA]</scope>
    <source>
        <strain evidence="2 3">NIES-515</strain>
    </source>
</reference>
<protein>
    <submittedName>
        <fullName evidence="2">DUF3616 domain-containing protein</fullName>
    </submittedName>
</protein>
<dbReference type="Proteomes" id="UP001526143">
    <property type="component" value="Unassembled WGS sequence"/>
</dbReference>
<gene>
    <name evidence="2" type="ORF">OGM63_10940</name>
</gene>
<dbReference type="EMBL" id="JAOWRF010000162">
    <property type="protein sequence ID" value="MCV3214023.1"/>
    <property type="molecule type" value="Genomic_DNA"/>
</dbReference>
<dbReference type="InterPro" id="IPR022060">
    <property type="entry name" value="DUF3616"/>
</dbReference>
<keyword evidence="3" id="KW-1185">Reference proteome</keyword>
<feature type="domain" description="DUF3616" evidence="1">
    <location>
        <begin position="21"/>
        <end position="75"/>
    </location>
</feature>
<proteinExistence type="predicted"/>
<evidence type="ECO:0000259" key="1">
    <source>
        <dbReference type="Pfam" id="PF12275"/>
    </source>
</evidence>
<dbReference type="RefSeq" id="WP_263745560.1">
    <property type="nucleotide sequence ID" value="NZ_JAOWRF010000162.1"/>
</dbReference>
<name>A0ABT3AY26_9CYAN</name>
<accession>A0ABT3AY26</accession>